<organism evidence="3 4">
    <name type="scientific">[Ruminococcus] torques</name>
    <dbReference type="NCBI Taxonomy" id="33039"/>
    <lineage>
        <taxon>Bacteria</taxon>
        <taxon>Bacillati</taxon>
        <taxon>Bacillota</taxon>
        <taxon>Clostridia</taxon>
        <taxon>Lachnospirales</taxon>
        <taxon>Lachnospiraceae</taxon>
        <taxon>Mediterraneibacter</taxon>
    </lineage>
</organism>
<dbReference type="GO" id="GO:0042802">
    <property type="term" value="F:identical protein binding"/>
    <property type="evidence" value="ECO:0007669"/>
    <property type="project" value="TreeGrafter"/>
</dbReference>
<dbReference type="Gene3D" id="3.30.565.10">
    <property type="entry name" value="Histidine kinase-like ATPase, C-terminal domain"/>
    <property type="match status" value="1"/>
</dbReference>
<feature type="transmembrane region" description="Helical" evidence="1">
    <location>
        <begin position="151"/>
        <end position="172"/>
    </location>
</feature>
<proteinExistence type="predicted"/>
<keyword evidence="3" id="KW-0808">Transferase</keyword>
<dbReference type="EMBL" id="CABHNA010000089">
    <property type="protein sequence ID" value="VUX19913.1"/>
    <property type="molecule type" value="Genomic_DNA"/>
</dbReference>
<keyword evidence="1" id="KW-0812">Transmembrane</keyword>
<sequence length="427" mass="50405">MRDLLYWTEAVVTFFFLILTLSRSLTYHHKKISRPISLLISILLFTLIYKPLEPAEGDFWLYWFSMLIFGMIYTFFFTEERMIVKFTVCMTYLSWITMGKSLLSVCFKIFSFDPEGRIEYFLFYLLFCILMLFCSLFIQDHPLHIPDIFPWKYWMCMILTPTLIAITTNFYIMCQDNDSQNNTFTALVFLHLLLASMLSYYLSYIITSTNDTLTESRIMNQKLELQLNHMERSIGMVEQIRRDKHEMKNVYFYIQSLLKSGQIDELEEFVDEKLVHRFDAYEEFRTGNEILDFLLTQKVSEAREYQIHVMTNVLLPSALSIEENDLCGLLLNLLDNAIDASKKEKDGDIHISIRQVKNYLEIEVKNKCSSDIFKTNPLLHTTKPDSRNHGFGLRIIDSIVKKYNGIKNVQMESSYFVVDVMLQNQPH</sequence>
<keyword evidence="1" id="KW-0472">Membrane</keyword>
<name>A0A564UK01_9FIRM</name>
<dbReference type="GO" id="GO:0016301">
    <property type="term" value="F:kinase activity"/>
    <property type="evidence" value="ECO:0007669"/>
    <property type="project" value="UniProtKB-KW"/>
</dbReference>
<gene>
    <name evidence="3" type="ORF">RTSSTS7063_02585</name>
</gene>
<dbReference type="PANTHER" id="PTHR40448:SF1">
    <property type="entry name" value="TWO-COMPONENT SENSOR HISTIDINE KINASE"/>
    <property type="match status" value="1"/>
</dbReference>
<accession>A0A564UK01</accession>
<dbReference type="Pfam" id="PF14501">
    <property type="entry name" value="HATPase_c_5"/>
    <property type="match status" value="1"/>
</dbReference>
<keyword evidence="3" id="KW-0418">Kinase</keyword>
<dbReference type="AlphaFoldDB" id="A0A564UK01"/>
<feature type="transmembrane region" description="Helical" evidence="1">
    <location>
        <begin position="184"/>
        <end position="207"/>
    </location>
</feature>
<protein>
    <submittedName>
        <fullName evidence="3">Sensory histidine kinase DcuS</fullName>
    </submittedName>
</protein>
<keyword evidence="4" id="KW-1185">Reference proteome</keyword>
<dbReference type="InterPro" id="IPR032834">
    <property type="entry name" value="NatK-like_C"/>
</dbReference>
<dbReference type="PANTHER" id="PTHR40448">
    <property type="entry name" value="TWO-COMPONENT SENSOR HISTIDINE KINASE"/>
    <property type="match status" value="1"/>
</dbReference>
<dbReference type="Proteomes" id="UP000363661">
    <property type="component" value="Unassembled WGS sequence"/>
</dbReference>
<feature type="transmembrane region" description="Helical" evidence="1">
    <location>
        <begin position="6"/>
        <end position="25"/>
    </location>
</feature>
<evidence type="ECO:0000313" key="4">
    <source>
        <dbReference type="Proteomes" id="UP000363661"/>
    </source>
</evidence>
<dbReference type="RefSeq" id="WP_144367786.1">
    <property type="nucleotide sequence ID" value="NZ_CABHNA010000089.1"/>
</dbReference>
<feature type="domain" description="Sensor histidine kinase NatK-like C-terminal" evidence="2">
    <location>
        <begin position="324"/>
        <end position="423"/>
    </location>
</feature>
<evidence type="ECO:0000256" key="1">
    <source>
        <dbReference type="SAM" id="Phobius"/>
    </source>
</evidence>
<evidence type="ECO:0000313" key="3">
    <source>
        <dbReference type="EMBL" id="VUX19913.1"/>
    </source>
</evidence>
<dbReference type="InterPro" id="IPR036890">
    <property type="entry name" value="HATPase_C_sf"/>
</dbReference>
<dbReference type="SUPFAM" id="SSF55874">
    <property type="entry name" value="ATPase domain of HSP90 chaperone/DNA topoisomerase II/histidine kinase"/>
    <property type="match status" value="1"/>
</dbReference>
<feature type="transmembrane region" description="Helical" evidence="1">
    <location>
        <begin position="61"/>
        <end position="78"/>
    </location>
</feature>
<keyword evidence="1" id="KW-1133">Transmembrane helix</keyword>
<feature type="transmembrane region" description="Helical" evidence="1">
    <location>
        <begin position="32"/>
        <end position="49"/>
    </location>
</feature>
<reference evidence="3 4" key="1">
    <citation type="submission" date="2019-07" db="EMBL/GenBank/DDBJ databases">
        <authorList>
            <person name="Hibberd C M."/>
            <person name="Gehrig L. J."/>
            <person name="Chang H.-W."/>
            <person name="Venkatesh S."/>
        </authorList>
    </citation>
    <scope>NUCLEOTIDE SEQUENCE [LARGE SCALE GENOMIC DNA]</scope>
    <source>
        <strain evidence="3">Ruminococcus_torques_SSTS_Bg7063</strain>
    </source>
</reference>
<feature type="transmembrane region" description="Helical" evidence="1">
    <location>
        <begin position="122"/>
        <end position="139"/>
    </location>
</feature>
<evidence type="ECO:0000259" key="2">
    <source>
        <dbReference type="Pfam" id="PF14501"/>
    </source>
</evidence>